<proteinExistence type="predicted"/>
<organism evidence="1 2">
    <name type="scientific">Luteimicrobium xylanilyticum</name>
    <dbReference type="NCBI Taxonomy" id="1133546"/>
    <lineage>
        <taxon>Bacteria</taxon>
        <taxon>Bacillati</taxon>
        <taxon>Actinomycetota</taxon>
        <taxon>Actinomycetes</taxon>
        <taxon>Micrococcales</taxon>
        <taxon>Luteimicrobium</taxon>
    </lineage>
</organism>
<reference evidence="1 2" key="1">
    <citation type="submission" date="2019-10" db="EMBL/GenBank/DDBJ databases">
        <title>Genome sequence of Luteimicrobium xylanilyticum HY-24.</title>
        <authorList>
            <person name="Kim D.Y."/>
            <person name="Park H.-Y."/>
        </authorList>
    </citation>
    <scope>NUCLEOTIDE SEQUENCE [LARGE SCALE GENOMIC DNA]</scope>
    <source>
        <strain evidence="1 2">HY-24</strain>
    </source>
</reference>
<dbReference type="KEGG" id="lxl:KDY119_02449"/>
<evidence type="ECO:0000313" key="2">
    <source>
        <dbReference type="Proteomes" id="UP000326702"/>
    </source>
</evidence>
<accession>A0A5P9QBX2</accession>
<gene>
    <name evidence="1" type="ORF">KDY119_02449</name>
</gene>
<dbReference type="EMBL" id="CP045529">
    <property type="protein sequence ID" value="QFU98924.1"/>
    <property type="molecule type" value="Genomic_DNA"/>
</dbReference>
<name>A0A5P9QBX2_9MICO</name>
<dbReference type="Proteomes" id="UP000326702">
    <property type="component" value="Chromosome"/>
</dbReference>
<keyword evidence="2" id="KW-1185">Reference proteome</keyword>
<evidence type="ECO:0000313" key="1">
    <source>
        <dbReference type="EMBL" id="QFU98924.1"/>
    </source>
</evidence>
<dbReference type="AlphaFoldDB" id="A0A5P9QBX2"/>
<sequence>MFPAASYPNDDDVVVPDGPVVLIPVTACGRADPAPGYVYAATVSPPEACVVCDVRFPTWS</sequence>
<protein>
    <submittedName>
        <fullName evidence="1">Uncharacterized protein</fullName>
    </submittedName>
</protein>